<reference evidence="3 4" key="1">
    <citation type="journal article" date="2024" name="Science">
        <title>Giant polyketide synthase enzymes in the biosynthesis of giant marine polyether toxins.</title>
        <authorList>
            <person name="Fallon T.R."/>
            <person name="Shende V.V."/>
            <person name="Wierzbicki I.H."/>
            <person name="Pendleton A.L."/>
            <person name="Watervoot N.F."/>
            <person name="Auber R.P."/>
            <person name="Gonzalez D.J."/>
            <person name="Wisecaver J.H."/>
            <person name="Moore B.S."/>
        </authorList>
    </citation>
    <scope>NUCLEOTIDE SEQUENCE [LARGE SCALE GENOMIC DNA]</scope>
    <source>
        <strain evidence="3 4">12B1</strain>
    </source>
</reference>
<evidence type="ECO:0000313" key="4">
    <source>
        <dbReference type="Proteomes" id="UP001515480"/>
    </source>
</evidence>
<dbReference type="SMART" id="SM00240">
    <property type="entry name" value="FHA"/>
    <property type="match status" value="1"/>
</dbReference>
<organism evidence="3 4">
    <name type="scientific">Prymnesium parvum</name>
    <name type="common">Toxic golden alga</name>
    <dbReference type="NCBI Taxonomy" id="97485"/>
    <lineage>
        <taxon>Eukaryota</taxon>
        <taxon>Haptista</taxon>
        <taxon>Haptophyta</taxon>
        <taxon>Prymnesiophyceae</taxon>
        <taxon>Prymnesiales</taxon>
        <taxon>Prymnesiaceae</taxon>
        <taxon>Prymnesium</taxon>
    </lineage>
</organism>
<evidence type="ECO:0000256" key="1">
    <source>
        <dbReference type="SAM" id="MobiDB-lite"/>
    </source>
</evidence>
<comment type="caution">
    <text evidence="3">The sequence shown here is derived from an EMBL/GenBank/DDBJ whole genome shotgun (WGS) entry which is preliminary data.</text>
</comment>
<dbReference type="Proteomes" id="UP001515480">
    <property type="component" value="Unassembled WGS sequence"/>
</dbReference>
<evidence type="ECO:0000313" key="3">
    <source>
        <dbReference type="EMBL" id="KAL1520044.1"/>
    </source>
</evidence>
<dbReference type="InterPro" id="IPR000253">
    <property type="entry name" value="FHA_dom"/>
</dbReference>
<keyword evidence="4" id="KW-1185">Reference proteome</keyword>
<dbReference type="PROSITE" id="PS50006">
    <property type="entry name" value="FHA_DOMAIN"/>
    <property type="match status" value="1"/>
</dbReference>
<feature type="region of interest" description="Disordered" evidence="1">
    <location>
        <begin position="148"/>
        <end position="167"/>
    </location>
</feature>
<dbReference type="AlphaFoldDB" id="A0AB34JHB0"/>
<evidence type="ECO:0000259" key="2">
    <source>
        <dbReference type="PROSITE" id="PS50006"/>
    </source>
</evidence>
<dbReference type="SUPFAM" id="SSF49879">
    <property type="entry name" value="SMAD/FHA domain"/>
    <property type="match status" value="1"/>
</dbReference>
<name>A0AB34JHB0_PRYPA</name>
<dbReference type="Gene3D" id="2.60.200.20">
    <property type="match status" value="1"/>
</dbReference>
<accession>A0AB34JHB0</accession>
<protein>
    <recommendedName>
        <fullName evidence="2">FHA domain-containing protein</fullName>
    </recommendedName>
</protein>
<gene>
    <name evidence="3" type="ORF">AB1Y20_023520</name>
</gene>
<feature type="domain" description="FHA" evidence="2">
    <location>
        <begin position="27"/>
        <end position="79"/>
    </location>
</feature>
<proteinExistence type="predicted"/>
<dbReference type="Pfam" id="PF00498">
    <property type="entry name" value="FHA"/>
    <property type="match status" value="1"/>
</dbReference>
<sequence length="244" mass="26905">MSRECQLTPLNPRYPTIRLKLQPQQRFRFGRRPECEQSFPNDFRISGVHATLLLDNSLPPNVLIEDSSVNGTFVNGVRVPRNQTCKLSSGDEIFLVIPNEKLLQHGYEGSLTTNFVGYYFSLADGQNKAPRVPPIDVRLDEIGHHTANWKGGGGPQAGLMPLEPPSPSEIIRQQLRHEQVRQTADAPSWLSRAIEGTDTPTTSSGNLPGVGRIVDGGGVHSGPPASFTLWWEQQPTLCNAPPIR</sequence>
<dbReference type="EMBL" id="JBGBPQ010000009">
    <property type="protein sequence ID" value="KAL1520044.1"/>
    <property type="molecule type" value="Genomic_DNA"/>
</dbReference>
<dbReference type="InterPro" id="IPR008984">
    <property type="entry name" value="SMAD_FHA_dom_sf"/>
</dbReference>